<evidence type="ECO:0000313" key="2">
    <source>
        <dbReference type="Proteomes" id="UP000728647"/>
    </source>
</evidence>
<gene>
    <name evidence="1" type="ORF">HT576_08775</name>
</gene>
<sequence>MGPVTTAVFSNQYQPIVESVAEALEDIFVGNGLDEIVVEPQKWPNSLSIESMYLKGSKSDHSPSDILVSFSPNHPIPELDHIENLDRWFPDSQIELPIASIDVKARRTVLGVKQDHLNSIIRMGMAQNATESGLPYKAGRVILLEDDTDETIDTDDEHVAAVHQIEDLADTALVTDLVHLAEEYAARSRQGEISYADVVDSFDPEVFHFNEVLSAYQNDRTEMLVILLSVFFEGYVKDLRNTTMSELQQNEAAGAFYSDWDFKDSLDACRFFGSLEDREYDVINQIREERNSYAHNIEEYHGSHSSSIVEDGVLEQAIQIYEELIGVKKSMLDE</sequence>
<protein>
    <submittedName>
        <fullName evidence="1">Uncharacterized protein</fullName>
    </submittedName>
</protein>
<comment type="caution">
    <text evidence="1">The sequence shown here is derived from an EMBL/GenBank/DDBJ whole genome shotgun (WGS) entry which is preliminary data.</text>
</comment>
<proteinExistence type="predicted"/>
<name>A0A8J8GKU8_9EURY</name>
<dbReference type="EMBL" id="JABURA010000001">
    <property type="protein sequence ID" value="NUB91113.1"/>
    <property type="molecule type" value="Genomic_DNA"/>
</dbReference>
<dbReference type="RefSeq" id="WP_174701781.1">
    <property type="nucleotide sequence ID" value="NZ_JABURA010000001.1"/>
</dbReference>
<dbReference type="AlphaFoldDB" id="A0A8J8GKU8"/>
<dbReference type="OrthoDB" id="385923at2157"/>
<dbReference type="Proteomes" id="UP000728647">
    <property type="component" value="Unassembled WGS sequence"/>
</dbReference>
<evidence type="ECO:0000313" key="1">
    <source>
        <dbReference type="EMBL" id="NUB91113.1"/>
    </source>
</evidence>
<organism evidence="1 2">
    <name type="scientific">Haloterrigena gelatinilytica</name>
    <dbReference type="NCBI Taxonomy" id="2741724"/>
    <lineage>
        <taxon>Archaea</taxon>
        <taxon>Methanobacteriati</taxon>
        <taxon>Methanobacteriota</taxon>
        <taxon>Stenosarchaea group</taxon>
        <taxon>Halobacteria</taxon>
        <taxon>Halobacteriales</taxon>
        <taxon>Natrialbaceae</taxon>
        <taxon>Haloterrigena</taxon>
    </lineage>
</organism>
<accession>A0A8J8GKU8</accession>
<reference evidence="1" key="1">
    <citation type="submission" date="2020-06" db="EMBL/GenBank/DDBJ databases">
        <title>Haloterrigena sp. nov., an extremely halophilic archaeon isolated from a saline sediment.</title>
        <authorList>
            <person name="Liu B.-B."/>
        </authorList>
    </citation>
    <scope>NUCLEOTIDE SEQUENCE</scope>
    <source>
        <strain evidence="1">SYSU A121-1</strain>
    </source>
</reference>